<keyword evidence="3" id="KW-1185">Reference proteome</keyword>
<dbReference type="InterPro" id="IPR045079">
    <property type="entry name" value="Oxoprolinase-like"/>
</dbReference>
<evidence type="ECO:0000313" key="3">
    <source>
        <dbReference type="Proteomes" id="UP000199657"/>
    </source>
</evidence>
<sequence>MSVANGVTNEIDPVTASVIQGSLQNIAIEMGFKLMRMSYSSIIRESEDFGAAVLDHEGNQIAESTQSTPLQSGPIPGYVRNALANLAERGQEVEPGDVIMHNDPYGGGSHGPDVAFIVPVFVEDALVGFTATTAHHLDIGALTPGSAGIVDAIDAYAEGLQFKAIKVYAAGRKNEDVWQLLRDNVRAPKMVVGDMEAQIAACRIGAQRLLDLIGEYGLATVQAANNAVMDYAERLMRQAIKDLPDGVYSAETMIDGYLDDPSDARKNLPIKATITVSGDELTVDLTGTARQVDDRPINMPFEGTTDVAIWLTIRSVLLDTAVHGYIPQNTGITRPIHIVAPKGCLANPEFPAPTIARLGAGNQLCDTVMQALGRARPEQVSAGIGHLKVIAFSGLQDGEHWVHMEIFEGSYGGRYGMDGMDAVDTLFANTRNNPIEDIETHLPLRVRRYELRENVNGAGKWRGGFGSVREFEFLSDGGGSVEGEGHRFRPWGFLGGQEGQPAALKTVRASGEAFDLPSKVPYQPMSAGDRFVAVGPSGGGYGPPLERDPADVLDDVLDELIDVSTAEETYGVSIRDGQVDLSATESLRQRLRAGAGGSAS</sequence>
<dbReference type="InterPro" id="IPR003692">
    <property type="entry name" value="Hydantoinase_B"/>
</dbReference>
<accession>A0A1H8RHZ1</accession>
<dbReference type="OrthoDB" id="9768323at2"/>
<dbReference type="Proteomes" id="UP000199657">
    <property type="component" value="Unassembled WGS sequence"/>
</dbReference>
<evidence type="ECO:0000313" key="2">
    <source>
        <dbReference type="EMBL" id="SEO66091.1"/>
    </source>
</evidence>
<dbReference type="GO" id="GO:0005829">
    <property type="term" value="C:cytosol"/>
    <property type="evidence" value="ECO:0007669"/>
    <property type="project" value="TreeGrafter"/>
</dbReference>
<evidence type="ECO:0000259" key="1">
    <source>
        <dbReference type="Pfam" id="PF02538"/>
    </source>
</evidence>
<dbReference type="Pfam" id="PF02538">
    <property type="entry name" value="Hydantoinase_B"/>
    <property type="match status" value="1"/>
</dbReference>
<dbReference type="GO" id="GO:0006749">
    <property type="term" value="P:glutathione metabolic process"/>
    <property type="evidence" value="ECO:0007669"/>
    <property type="project" value="TreeGrafter"/>
</dbReference>
<dbReference type="EMBL" id="FOEG01000002">
    <property type="protein sequence ID" value="SEO66091.1"/>
    <property type="molecule type" value="Genomic_DNA"/>
</dbReference>
<gene>
    <name evidence="2" type="ORF">SAMN04488052_10242</name>
</gene>
<protein>
    <submittedName>
        <fullName evidence="2">N-methylhydantoinase B</fullName>
    </submittedName>
</protein>
<dbReference type="PANTHER" id="PTHR11365:SF23">
    <property type="entry name" value="HYPOTHETICAL 5-OXOPROLINASE (EUROFUNG)-RELATED"/>
    <property type="match status" value="1"/>
</dbReference>
<dbReference type="RefSeq" id="WP_091640507.1">
    <property type="nucleotide sequence ID" value="NZ_FOEG01000002.1"/>
</dbReference>
<reference evidence="2 3" key="1">
    <citation type="submission" date="2016-10" db="EMBL/GenBank/DDBJ databases">
        <authorList>
            <person name="de Groot N.N."/>
        </authorList>
    </citation>
    <scope>NUCLEOTIDE SEQUENCE [LARGE SCALE GENOMIC DNA]</scope>
    <source>
        <strain evidence="2 3">CGMCC 1.6291</strain>
    </source>
</reference>
<dbReference type="AlphaFoldDB" id="A0A1H8RHZ1"/>
<organism evidence="2 3">
    <name type="scientific">Aquisalimonas asiatica</name>
    <dbReference type="NCBI Taxonomy" id="406100"/>
    <lineage>
        <taxon>Bacteria</taxon>
        <taxon>Pseudomonadati</taxon>
        <taxon>Pseudomonadota</taxon>
        <taxon>Gammaproteobacteria</taxon>
        <taxon>Chromatiales</taxon>
        <taxon>Ectothiorhodospiraceae</taxon>
        <taxon>Aquisalimonas</taxon>
    </lineage>
</organism>
<dbReference type="STRING" id="406100.SAMN04488052_10242"/>
<feature type="domain" description="Hydantoinase B/oxoprolinase" evidence="1">
    <location>
        <begin position="12"/>
        <end position="544"/>
    </location>
</feature>
<name>A0A1H8RHZ1_9GAMM</name>
<proteinExistence type="predicted"/>
<dbReference type="PANTHER" id="PTHR11365">
    <property type="entry name" value="5-OXOPROLINASE RELATED"/>
    <property type="match status" value="1"/>
</dbReference>
<dbReference type="GO" id="GO:0017168">
    <property type="term" value="F:5-oxoprolinase (ATP-hydrolyzing) activity"/>
    <property type="evidence" value="ECO:0007669"/>
    <property type="project" value="TreeGrafter"/>
</dbReference>